<proteinExistence type="predicted"/>
<evidence type="ECO:0000313" key="2">
    <source>
        <dbReference type="Proteomes" id="UP000191931"/>
    </source>
</evidence>
<gene>
    <name evidence="1" type="ORF">MTBBW1_1290013</name>
</gene>
<accession>A0A1W1H6Y1</accession>
<dbReference type="AlphaFoldDB" id="A0A1W1H6Y1"/>
<keyword evidence="2" id="KW-1185">Reference proteome</keyword>
<dbReference type="EMBL" id="FWEV01000034">
    <property type="protein sequence ID" value="SLM28232.1"/>
    <property type="molecule type" value="Genomic_DNA"/>
</dbReference>
<name>A0A1W1H6Y1_9BACT</name>
<sequence length="102" mass="11799">MIYQVQVSFFAPFLLNTIFSSDLKNKKALKALLPGLKIKKPRTDIEKSVRGIDRLGILYRTDAPKKETSKIKKCVYMTSIHLYVFQTIPVNLLFFCTFLDTH</sequence>
<evidence type="ECO:0000313" key="1">
    <source>
        <dbReference type="EMBL" id="SLM28232.1"/>
    </source>
</evidence>
<organism evidence="1 2">
    <name type="scientific">Desulfamplus magnetovallimortis</name>
    <dbReference type="NCBI Taxonomy" id="1246637"/>
    <lineage>
        <taxon>Bacteria</taxon>
        <taxon>Pseudomonadati</taxon>
        <taxon>Thermodesulfobacteriota</taxon>
        <taxon>Desulfobacteria</taxon>
        <taxon>Desulfobacterales</taxon>
        <taxon>Desulfobacteraceae</taxon>
        <taxon>Desulfamplus</taxon>
    </lineage>
</organism>
<dbReference type="Proteomes" id="UP000191931">
    <property type="component" value="Unassembled WGS sequence"/>
</dbReference>
<reference evidence="1 2" key="1">
    <citation type="submission" date="2017-03" db="EMBL/GenBank/DDBJ databases">
        <authorList>
            <person name="Afonso C.L."/>
            <person name="Miller P.J."/>
            <person name="Scott M.A."/>
            <person name="Spackman E."/>
            <person name="Goraichik I."/>
            <person name="Dimitrov K.M."/>
            <person name="Suarez D.L."/>
            <person name="Swayne D.E."/>
        </authorList>
    </citation>
    <scope>NUCLEOTIDE SEQUENCE [LARGE SCALE GENOMIC DNA]</scope>
    <source>
        <strain evidence="1">PRJEB14757</strain>
    </source>
</reference>
<dbReference type="STRING" id="1246637.MTBBW1_1290013"/>
<protein>
    <submittedName>
        <fullName evidence="1">Uncharacterized protein</fullName>
    </submittedName>
</protein>